<dbReference type="AlphaFoldDB" id="W0AHS8"/>
<feature type="domain" description="Sulfatase-modifying factor enzyme-like" evidence="2">
    <location>
        <begin position="36"/>
        <end position="304"/>
    </location>
</feature>
<dbReference type="PANTHER" id="PTHR23150">
    <property type="entry name" value="SULFATASE MODIFYING FACTOR 1, 2"/>
    <property type="match status" value="1"/>
</dbReference>
<dbReference type="GO" id="GO:0120147">
    <property type="term" value="F:formylglycine-generating oxidase activity"/>
    <property type="evidence" value="ECO:0007669"/>
    <property type="project" value="TreeGrafter"/>
</dbReference>
<feature type="signal peptide" evidence="1">
    <location>
        <begin position="1"/>
        <end position="20"/>
    </location>
</feature>
<dbReference type="STRING" id="1123269.NX02_22305"/>
<dbReference type="OrthoDB" id="9768004at2"/>
<sequence>MIRRAAALTAVLLLAGVAGDDGSAEGAGASGCPALADDEVWVAGGPAQFGSDRSYQEEAPRYAATVKGFWIDRHEVTNRQYAAFVAATGHVTQAEREGGSIVFAPPGPGMLPVAPSQWWRYVKGADWRHPEGPTSDLAGRDTLPVVHIAFADARAYADWAGRALPSEEQFEFAARAGGAESLEQPAPRKANTWQGRFPVENDAADGHRGLAPVGCYDTNALGLNDMIGNAWEWTQSWYLPGHGPTAEAGEPNRSFDPAQPGVRARVIKGGSFLCAPNYCARYRPEARHAQAELAGASHLGFRTVARPVR</sequence>
<keyword evidence="1" id="KW-0732">Signal</keyword>
<evidence type="ECO:0000313" key="4">
    <source>
        <dbReference type="Proteomes" id="UP000018851"/>
    </source>
</evidence>
<dbReference type="InterPro" id="IPR042095">
    <property type="entry name" value="SUMF_sf"/>
</dbReference>
<dbReference type="PANTHER" id="PTHR23150:SF19">
    <property type="entry name" value="FORMYLGLYCINE-GENERATING ENZYME"/>
    <property type="match status" value="1"/>
</dbReference>
<dbReference type="EMBL" id="CP006644">
    <property type="protein sequence ID" value="AHE56082.1"/>
    <property type="molecule type" value="Genomic_DNA"/>
</dbReference>
<protein>
    <recommendedName>
        <fullName evidence="2">Sulfatase-modifying factor enzyme-like domain-containing protein</fullName>
    </recommendedName>
</protein>
<reference evidence="3 4" key="1">
    <citation type="submission" date="2013-07" db="EMBL/GenBank/DDBJ databases">
        <title>Completed genome of Sphingomonas sanxanigenens NX02.</title>
        <authorList>
            <person name="Ma T."/>
            <person name="Huang H."/>
            <person name="Wu M."/>
            <person name="Li X."/>
            <person name="Li G."/>
        </authorList>
    </citation>
    <scope>NUCLEOTIDE SEQUENCE [LARGE SCALE GENOMIC DNA]</scope>
    <source>
        <strain evidence="3 4">NX02</strain>
    </source>
</reference>
<dbReference type="RefSeq" id="WP_025294212.1">
    <property type="nucleotide sequence ID" value="NZ_CP006644.1"/>
</dbReference>
<dbReference type="Proteomes" id="UP000018851">
    <property type="component" value="Chromosome"/>
</dbReference>
<dbReference type="Pfam" id="PF03781">
    <property type="entry name" value="FGE-sulfatase"/>
    <property type="match status" value="1"/>
</dbReference>
<keyword evidence="4" id="KW-1185">Reference proteome</keyword>
<dbReference type="HOGENOM" id="CLU_012431_4_0_5"/>
<dbReference type="Gene3D" id="3.90.1580.10">
    <property type="entry name" value="paralog of FGE (formylglycine-generating enzyme)"/>
    <property type="match status" value="1"/>
</dbReference>
<dbReference type="InterPro" id="IPR051043">
    <property type="entry name" value="Sulfatase_Mod_Factor_Kinase"/>
</dbReference>
<organism evidence="3 4">
    <name type="scientific">Sphingomonas sanxanigenens DSM 19645 = NX02</name>
    <dbReference type="NCBI Taxonomy" id="1123269"/>
    <lineage>
        <taxon>Bacteria</taxon>
        <taxon>Pseudomonadati</taxon>
        <taxon>Pseudomonadota</taxon>
        <taxon>Alphaproteobacteria</taxon>
        <taxon>Sphingomonadales</taxon>
        <taxon>Sphingomonadaceae</taxon>
        <taxon>Sphingomonas</taxon>
    </lineage>
</organism>
<dbReference type="InterPro" id="IPR005532">
    <property type="entry name" value="SUMF_dom"/>
</dbReference>
<dbReference type="SUPFAM" id="SSF56436">
    <property type="entry name" value="C-type lectin-like"/>
    <property type="match status" value="1"/>
</dbReference>
<dbReference type="KEGG" id="ssan:NX02_22305"/>
<proteinExistence type="predicted"/>
<evidence type="ECO:0000259" key="2">
    <source>
        <dbReference type="Pfam" id="PF03781"/>
    </source>
</evidence>
<dbReference type="PATRIC" id="fig|1123269.5.peg.4360"/>
<accession>W0AHS8</accession>
<evidence type="ECO:0000256" key="1">
    <source>
        <dbReference type="SAM" id="SignalP"/>
    </source>
</evidence>
<feature type="chain" id="PRO_5004785486" description="Sulfatase-modifying factor enzyme-like domain-containing protein" evidence="1">
    <location>
        <begin position="21"/>
        <end position="309"/>
    </location>
</feature>
<name>W0AHS8_9SPHN</name>
<gene>
    <name evidence="3" type="ORF">NX02_22305</name>
</gene>
<dbReference type="eggNOG" id="COG1262">
    <property type="taxonomic scope" value="Bacteria"/>
</dbReference>
<dbReference type="InterPro" id="IPR016187">
    <property type="entry name" value="CTDL_fold"/>
</dbReference>
<evidence type="ECO:0000313" key="3">
    <source>
        <dbReference type="EMBL" id="AHE56082.1"/>
    </source>
</evidence>